<dbReference type="FunFam" id="3.40.50.970:FF:000007">
    <property type="entry name" value="Acetolactate synthase"/>
    <property type="match status" value="1"/>
</dbReference>
<evidence type="ECO:0000256" key="3">
    <source>
        <dbReference type="RuleBase" id="RU362132"/>
    </source>
</evidence>
<organism evidence="7 8">
    <name type="scientific">Bordetella genomosp. 4</name>
    <dbReference type="NCBI Taxonomy" id="463044"/>
    <lineage>
        <taxon>Bacteria</taxon>
        <taxon>Pseudomonadati</taxon>
        <taxon>Pseudomonadota</taxon>
        <taxon>Betaproteobacteria</taxon>
        <taxon>Burkholderiales</taxon>
        <taxon>Alcaligenaceae</taxon>
        <taxon>Bordetella</taxon>
    </lineage>
</organism>
<dbReference type="InterPro" id="IPR029061">
    <property type="entry name" value="THDP-binding"/>
</dbReference>
<gene>
    <name evidence="7" type="ORF">CAL20_23855</name>
</gene>
<name>A0A261TMN3_9BORD</name>
<comment type="similarity">
    <text evidence="1 3">Belongs to the TPP enzyme family.</text>
</comment>
<dbReference type="Pfam" id="PF00205">
    <property type="entry name" value="TPP_enzyme_M"/>
    <property type="match status" value="1"/>
</dbReference>
<dbReference type="AlphaFoldDB" id="A0A261TMN3"/>
<dbReference type="InterPro" id="IPR000399">
    <property type="entry name" value="TPP-bd_CS"/>
</dbReference>
<dbReference type="GO" id="GO:0000287">
    <property type="term" value="F:magnesium ion binding"/>
    <property type="evidence" value="ECO:0007669"/>
    <property type="project" value="InterPro"/>
</dbReference>
<dbReference type="PANTHER" id="PTHR18968:SF120">
    <property type="entry name" value="ACETOLACTATE SYNTHASE LARGE SUBUNIT"/>
    <property type="match status" value="1"/>
</dbReference>
<dbReference type="Pfam" id="PF02776">
    <property type="entry name" value="TPP_enzyme_N"/>
    <property type="match status" value="1"/>
</dbReference>
<evidence type="ECO:0000259" key="5">
    <source>
        <dbReference type="Pfam" id="PF02775"/>
    </source>
</evidence>
<dbReference type="GO" id="GO:0003984">
    <property type="term" value="F:acetolactate synthase activity"/>
    <property type="evidence" value="ECO:0007669"/>
    <property type="project" value="TreeGrafter"/>
</dbReference>
<evidence type="ECO:0000259" key="6">
    <source>
        <dbReference type="Pfam" id="PF02776"/>
    </source>
</evidence>
<feature type="domain" description="Thiamine pyrophosphate enzyme TPP-binding" evidence="5">
    <location>
        <begin position="393"/>
        <end position="538"/>
    </location>
</feature>
<dbReference type="GO" id="GO:0009097">
    <property type="term" value="P:isoleucine biosynthetic process"/>
    <property type="evidence" value="ECO:0007669"/>
    <property type="project" value="TreeGrafter"/>
</dbReference>
<dbReference type="SUPFAM" id="SSF52467">
    <property type="entry name" value="DHS-like NAD/FAD-binding domain"/>
    <property type="match status" value="1"/>
</dbReference>
<evidence type="ECO:0000259" key="4">
    <source>
        <dbReference type="Pfam" id="PF00205"/>
    </source>
</evidence>
<dbReference type="PROSITE" id="PS00187">
    <property type="entry name" value="TPP_ENZYMES"/>
    <property type="match status" value="1"/>
</dbReference>
<dbReference type="CDD" id="cd00568">
    <property type="entry name" value="TPP_enzymes"/>
    <property type="match status" value="1"/>
</dbReference>
<dbReference type="CDD" id="cd07035">
    <property type="entry name" value="TPP_PYR_POX_like"/>
    <property type="match status" value="1"/>
</dbReference>
<dbReference type="Gene3D" id="3.40.50.1220">
    <property type="entry name" value="TPP-binding domain"/>
    <property type="match status" value="1"/>
</dbReference>
<dbReference type="InterPro" id="IPR012000">
    <property type="entry name" value="Thiamin_PyroP_enz_cen_dom"/>
</dbReference>
<dbReference type="Gene3D" id="3.40.50.970">
    <property type="match status" value="2"/>
</dbReference>
<dbReference type="GO" id="GO:0009099">
    <property type="term" value="P:L-valine biosynthetic process"/>
    <property type="evidence" value="ECO:0007669"/>
    <property type="project" value="TreeGrafter"/>
</dbReference>
<evidence type="ECO:0000313" key="8">
    <source>
        <dbReference type="Proteomes" id="UP000216885"/>
    </source>
</evidence>
<dbReference type="Proteomes" id="UP000216885">
    <property type="component" value="Unassembled WGS sequence"/>
</dbReference>
<evidence type="ECO:0000313" key="7">
    <source>
        <dbReference type="EMBL" id="OZI50859.1"/>
    </source>
</evidence>
<dbReference type="InterPro" id="IPR012001">
    <property type="entry name" value="Thiamin_PyroP_enz_TPP-bd_dom"/>
</dbReference>
<dbReference type="GO" id="GO:0050660">
    <property type="term" value="F:flavin adenine dinucleotide binding"/>
    <property type="evidence" value="ECO:0007669"/>
    <property type="project" value="TreeGrafter"/>
</dbReference>
<dbReference type="GO" id="GO:0005948">
    <property type="term" value="C:acetolactate synthase complex"/>
    <property type="evidence" value="ECO:0007669"/>
    <property type="project" value="TreeGrafter"/>
</dbReference>
<accession>A0A261TMN3</accession>
<protein>
    <submittedName>
        <fullName evidence="7">Thiamine pyrophosphate-binding protein</fullName>
    </submittedName>
</protein>
<dbReference type="InterPro" id="IPR045229">
    <property type="entry name" value="TPP_enz"/>
</dbReference>
<dbReference type="InterPro" id="IPR029035">
    <property type="entry name" value="DHS-like_NAD/FAD-binding_dom"/>
</dbReference>
<reference evidence="7 8" key="1">
    <citation type="submission" date="2017-05" db="EMBL/GenBank/DDBJ databases">
        <title>Complete and WGS of Bordetella genogroups.</title>
        <authorList>
            <person name="Spilker T."/>
            <person name="LiPuma J."/>
        </authorList>
    </citation>
    <scope>NUCLEOTIDE SEQUENCE [LARGE SCALE GENOMIC DNA]</scope>
    <source>
        <strain evidence="7 8">AU9919</strain>
    </source>
</reference>
<comment type="caution">
    <text evidence="7">The sequence shown here is derived from an EMBL/GenBank/DDBJ whole genome shotgun (WGS) entry which is preliminary data.</text>
</comment>
<evidence type="ECO:0000256" key="1">
    <source>
        <dbReference type="ARBA" id="ARBA00007812"/>
    </source>
</evidence>
<feature type="domain" description="Thiamine pyrophosphate enzyme central" evidence="4">
    <location>
        <begin position="199"/>
        <end position="336"/>
    </location>
</feature>
<keyword evidence="2 3" id="KW-0786">Thiamine pyrophosphate</keyword>
<dbReference type="SUPFAM" id="SSF52518">
    <property type="entry name" value="Thiamin diphosphate-binding fold (THDP-binding)"/>
    <property type="match status" value="2"/>
</dbReference>
<keyword evidence="8" id="KW-1185">Reference proteome</keyword>
<proteinExistence type="inferred from homology"/>
<dbReference type="RefSeq" id="WP_094839231.1">
    <property type="nucleotide sequence ID" value="NZ_NEVQ01000022.1"/>
</dbReference>
<sequence>MNVPASTTVSRTGGQVLVDSLRIHGVDTAFCVPGESFLAAIDAFYERQEVMQLVVCRQEGGAAHMAEAYGKLTGRPGVCFVTRGPGATNASIGIHTARQDSTPLIVFVGQVARDCFGREAWQEIDYRHMFGHIAKWVEQIDDPRRIPEFISRAFHIAMSGRPGPVVLALPEDMLAEQVVVADAPAYRLAQAAPSAQAMAELTAMLMRAERPLVLLGGGGWTAEASTQVATFAQAFQLPVACAFRRQDLIDNCHDRYIGEAGLGMDPKLAKRIVDSDLVLAIGPRLGETTTNGYALFDVPRPRQRLIHVHADAEELGRVYQAELVINSGMEPFATQLAQLPAPADCRWSSWAEDARSDYLRNLEPTPMPGDLNLAEAVKYLRDTLPADSIITNGAGNYTLWVQRFYQYRGIRTQLAPTSGTMGYGVPAAIAAKLCHPERTVVCFAGDGCFLMNGQEMATAVQYGLNVIFIVVNNAMYGSIRMHQERHYPGRVCATDLHNPDFVTLASAYGAASERVERTEDFAAAFERARTAGRPALIELCISQDAISPRTTLTALRAQAQK</sequence>
<evidence type="ECO:0000256" key="2">
    <source>
        <dbReference type="ARBA" id="ARBA00023052"/>
    </source>
</evidence>
<feature type="domain" description="Thiamine pyrophosphate enzyme N-terminal TPP-binding" evidence="6">
    <location>
        <begin position="11"/>
        <end position="127"/>
    </location>
</feature>
<dbReference type="InterPro" id="IPR011766">
    <property type="entry name" value="TPP_enzyme_TPP-bd"/>
</dbReference>
<dbReference type="EMBL" id="NEVQ01000022">
    <property type="protein sequence ID" value="OZI50859.1"/>
    <property type="molecule type" value="Genomic_DNA"/>
</dbReference>
<dbReference type="GO" id="GO:0030976">
    <property type="term" value="F:thiamine pyrophosphate binding"/>
    <property type="evidence" value="ECO:0007669"/>
    <property type="project" value="InterPro"/>
</dbReference>
<dbReference type="Pfam" id="PF02775">
    <property type="entry name" value="TPP_enzyme_C"/>
    <property type="match status" value="1"/>
</dbReference>
<dbReference type="NCBIfam" id="NF006052">
    <property type="entry name" value="PRK08199.1"/>
    <property type="match status" value="1"/>
</dbReference>
<dbReference type="PANTHER" id="PTHR18968">
    <property type="entry name" value="THIAMINE PYROPHOSPHATE ENZYMES"/>
    <property type="match status" value="1"/>
</dbReference>